<dbReference type="AlphaFoldDB" id="A0A4Q9I1R2"/>
<evidence type="ECO:0008006" key="9">
    <source>
        <dbReference type="Google" id="ProtNLM"/>
    </source>
</evidence>
<dbReference type="RefSeq" id="WP_131121777.1">
    <property type="nucleotide sequence ID" value="NZ_SIXH01000001.1"/>
</dbReference>
<feature type="transmembrane region" description="Helical" evidence="6">
    <location>
        <begin position="102"/>
        <end position="121"/>
    </location>
</feature>
<dbReference type="InterPro" id="IPR000537">
    <property type="entry name" value="UbiA_prenyltransferase"/>
</dbReference>
<feature type="transmembrane region" description="Helical" evidence="6">
    <location>
        <begin position="127"/>
        <end position="148"/>
    </location>
</feature>
<evidence type="ECO:0000256" key="2">
    <source>
        <dbReference type="ARBA" id="ARBA00022692"/>
    </source>
</evidence>
<accession>A0A4Q9I1R2</accession>
<proteinExistence type="predicted"/>
<comment type="caution">
    <text evidence="7">The sequence shown here is derived from an EMBL/GenBank/DDBJ whole genome shotgun (WGS) entry which is preliminary data.</text>
</comment>
<evidence type="ECO:0000256" key="3">
    <source>
        <dbReference type="ARBA" id="ARBA00022989"/>
    </source>
</evidence>
<comment type="subcellular location">
    <subcellularLocation>
        <location evidence="1">Membrane</location>
        <topology evidence="1">Multi-pass membrane protein</topology>
    </subcellularLocation>
</comment>
<evidence type="ECO:0000256" key="1">
    <source>
        <dbReference type="ARBA" id="ARBA00004141"/>
    </source>
</evidence>
<dbReference type="Gene3D" id="1.10.357.140">
    <property type="entry name" value="UbiA prenyltransferase"/>
    <property type="match status" value="1"/>
</dbReference>
<feature type="transmembrane region" description="Helical" evidence="6">
    <location>
        <begin position="230"/>
        <end position="247"/>
    </location>
</feature>
<evidence type="ECO:0000256" key="6">
    <source>
        <dbReference type="SAM" id="Phobius"/>
    </source>
</evidence>
<dbReference type="Proteomes" id="UP000292452">
    <property type="component" value="Unassembled WGS sequence"/>
</dbReference>
<evidence type="ECO:0000256" key="4">
    <source>
        <dbReference type="ARBA" id="ARBA00023136"/>
    </source>
</evidence>
<feature type="transmembrane region" description="Helical" evidence="6">
    <location>
        <begin position="253"/>
        <end position="272"/>
    </location>
</feature>
<evidence type="ECO:0000313" key="7">
    <source>
        <dbReference type="EMBL" id="TBO61664.1"/>
    </source>
</evidence>
<dbReference type="InterPro" id="IPR044878">
    <property type="entry name" value="UbiA_sf"/>
</dbReference>
<dbReference type="EMBL" id="SIXH01000001">
    <property type="protein sequence ID" value="TBO61664.1"/>
    <property type="molecule type" value="Genomic_DNA"/>
</dbReference>
<keyword evidence="8" id="KW-1185">Reference proteome</keyword>
<feature type="transmembrane region" description="Helical" evidence="6">
    <location>
        <begin position="160"/>
        <end position="180"/>
    </location>
</feature>
<dbReference type="GO" id="GO:0016020">
    <property type="term" value="C:membrane"/>
    <property type="evidence" value="ECO:0007669"/>
    <property type="project" value="UniProtKB-SubCell"/>
</dbReference>
<organism evidence="7 8">
    <name type="scientific">Streptomyces kasugaensis</name>
    <dbReference type="NCBI Taxonomy" id="1946"/>
    <lineage>
        <taxon>Bacteria</taxon>
        <taxon>Bacillati</taxon>
        <taxon>Actinomycetota</taxon>
        <taxon>Actinomycetes</taxon>
        <taxon>Kitasatosporales</taxon>
        <taxon>Streptomycetaceae</taxon>
        <taxon>Streptomyces</taxon>
    </lineage>
</organism>
<feature type="transmembrane region" description="Helical" evidence="6">
    <location>
        <begin position="279"/>
        <end position="300"/>
    </location>
</feature>
<dbReference type="Pfam" id="PF01040">
    <property type="entry name" value="UbiA"/>
    <property type="match status" value="1"/>
</dbReference>
<dbReference type="GO" id="GO:0016765">
    <property type="term" value="F:transferase activity, transferring alkyl or aryl (other than methyl) groups"/>
    <property type="evidence" value="ECO:0007669"/>
    <property type="project" value="InterPro"/>
</dbReference>
<feature type="compositionally biased region" description="Basic and acidic residues" evidence="5">
    <location>
        <begin position="1"/>
        <end position="11"/>
    </location>
</feature>
<evidence type="ECO:0000313" key="8">
    <source>
        <dbReference type="Proteomes" id="UP000292452"/>
    </source>
</evidence>
<keyword evidence="3 6" id="KW-1133">Transmembrane helix</keyword>
<evidence type="ECO:0000256" key="5">
    <source>
        <dbReference type="SAM" id="MobiDB-lite"/>
    </source>
</evidence>
<reference evidence="7 8" key="1">
    <citation type="submission" date="2019-02" db="EMBL/GenBank/DDBJ databases">
        <title>Draft Genome Sequence of Streptomyces sp. AM-2504, identified by 16S rRNA comparative analysis as a Streptomyces Kasugaensis strain.</title>
        <authorList>
            <person name="Napolioni V."/>
            <person name="Giuliodori A.M."/>
            <person name="Spurio R."/>
            <person name="Fabbretti A."/>
        </authorList>
    </citation>
    <scope>NUCLEOTIDE SEQUENCE [LARGE SCALE GENOMIC DNA]</scope>
    <source>
        <strain evidence="7 8">AM-2504</strain>
    </source>
</reference>
<feature type="transmembrane region" description="Helical" evidence="6">
    <location>
        <begin position="186"/>
        <end position="209"/>
    </location>
</feature>
<keyword evidence="4 6" id="KW-0472">Membrane</keyword>
<feature type="region of interest" description="Disordered" evidence="5">
    <location>
        <begin position="1"/>
        <end position="28"/>
    </location>
</feature>
<name>A0A4Q9I1R2_STRKA</name>
<protein>
    <recommendedName>
        <fullName evidence="9">Ubiquinone biosynthesis protein UbiA</fullName>
    </recommendedName>
</protein>
<dbReference type="CDD" id="cd13956">
    <property type="entry name" value="PT_UbiA"/>
    <property type="match status" value="1"/>
</dbReference>
<gene>
    <name evidence="7" type="ORF">EYS09_00280</name>
</gene>
<sequence>MDRAGTADRAPDAGAAARGPRTPDRRGPRAAGAVCSLLRACHPGPAAAVTLLTGGLAVAAGRTGPGVLLVVAAVLAGQLSVGWSNDAVDAARDTAVGRRTKAVVAGAVTAGAVRTAAGAALALCLPLSFACGPLAGAVHLAGVGAGWAYNLGLKSTVLSWLPYAAGFASLPAFVVLGLPGRPWPPWWTVLGAALLGVGAHLANVLPDIADDLATGVHGWPQRLGRHRSGLLLPVPLVAATAVLAFGRPGPAGAAGPFAVAAAVIVAAGGALLGRTRPKVPFAAAVVVAAVGVVLLLRQGVATG</sequence>
<keyword evidence="2 6" id="KW-0812">Transmembrane</keyword>